<accession>A0ABP0G4K1</accession>
<dbReference type="Proteomes" id="UP001642483">
    <property type="component" value="Unassembled WGS sequence"/>
</dbReference>
<evidence type="ECO:0000313" key="2">
    <source>
        <dbReference type="Proteomes" id="UP001642483"/>
    </source>
</evidence>
<protein>
    <submittedName>
        <fullName evidence="1">Uncharacterized protein</fullName>
    </submittedName>
</protein>
<gene>
    <name evidence="1" type="ORF">CVLEPA_LOCUS16853</name>
</gene>
<comment type="caution">
    <text evidence="1">The sequence shown here is derived from an EMBL/GenBank/DDBJ whole genome shotgun (WGS) entry which is preliminary data.</text>
</comment>
<evidence type="ECO:0000313" key="1">
    <source>
        <dbReference type="EMBL" id="CAK8685756.1"/>
    </source>
</evidence>
<name>A0ABP0G4K1_CLALP</name>
<reference evidence="1 2" key="1">
    <citation type="submission" date="2024-02" db="EMBL/GenBank/DDBJ databases">
        <authorList>
            <person name="Daric V."/>
            <person name="Darras S."/>
        </authorList>
    </citation>
    <scope>NUCLEOTIDE SEQUENCE [LARGE SCALE GENOMIC DNA]</scope>
</reference>
<sequence length="95" mass="10614">MTGQPSSHPSSSAMFDLQDRMRLVQEVVKTRLDQRRQSMKARYDKSVSRQAEFQVGDKSCLPPGGSACRFGCALSVATMSDDDILPIPVRLRRRA</sequence>
<keyword evidence="2" id="KW-1185">Reference proteome</keyword>
<dbReference type="EMBL" id="CAWYQH010000101">
    <property type="protein sequence ID" value="CAK8685756.1"/>
    <property type="molecule type" value="Genomic_DNA"/>
</dbReference>
<organism evidence="1 2">
    <name type="scientific">Clavelina lepadiformis</name>
    <name type="common">Light-bulb sea squirt</name>
    <name type="synonym">Ascidia lepadiformis</name>
    <dbReference type="NCBI Taxonomy" id="159417"/>
    <lineage>
        <taxon>Eukaryota</taxon>
        <taxon>Metazoa</taxon>
        <taxon>Chordata</taxon>
        <taxon>Tunicata</taxon>
        <taxon>Ascidiacea</taxon>
        <taxon>Aplousobranchia</taxon>
        <taxon>Clavelinidae</taxon>
        <taxon>Clavelina</taxon>
    </lineage>
</organism>
<proteinExistence type="predicted"/>